<evidence type="ECO:0000313" key="4">
    <source>
        <dbReference type="Proteomes" id="UP001153069"/>
    </source>
</evidence>
<organism evidence="3 4">
    <name type="scientific">Seminavis robusta</name>
    <dbReference type="NCBI Taxonomy" id="568900"/>
    <lineage>
        <taxon>Eukaryota</taxon>
        <taxon>Sar</taxon>
        <taxon>Stramenopiles</taxon>
        <taxon>Ochrophyta</taxon>
        <taxon>Bacillariophyta</taxon>
        <taxon>Bacillariophyceae</taxon>
        <taxon>Bacillariophycidae</taxon>
        <taxon>Naviculales</taxon>
        <taxon>Naviculaceae</taxon>
        <taxon>Seminavis</taxon>
    </lineage>
</organism>
<comment type="caution">
    <text evidence="3">The sequence shown here is derived from an EMBL/GenBank/DDBJ whole genome shotgun (WGS) entry which is preliminary data.</text>
</comment>
<feature type="region of interest" description="Disordered" evidence="1">
    <location>
        <begin position="86"/>
        <end position="106"/>
    </location>
</feature>
<feature type="domain" description="PDZ" evidence="2">
    <location>
        <begin position="167"/>
        <end position="250"/>
    </location>
</feature>
<dbReference type="Pfam" id="PF00595">
    <property type="entry name" value="PDZ"/>
    <property type="match status" value="1"/>
</dbReference>
<feature type="compositionally biased region" description="Basic and acidic residues" evidence="1">
    <location>
        <begin position="9"/>
        <end position="28"/>
    </location>
</feature>
<dbReference type="InterPro" id="IPR036034">
    <property type="entry name" value="PDZ_sf"/>
</dbReference>
<dbReference type="Gene3D" id="2.30.42.10">
    <property type="match status" value="2"/>
</dbReference>
<keyword evidence="4" id="KW-1185">Reference proteome</keyword>
<accession>A0A9N8F0Y8</accession>
<evidence type="ECO:0000259" key="2">
    <source>
        <dbReference type="PROSITE" id="PS50106"/>
    </source>
</evidence>
<reference evidence="3" key="1">
    <citation type="submission" date="2020-06" db="EMBL/GenBank/DDBJ databases">
        <authorList>
            <consortium name="Plant Systems Biology data submission"/>
        </authorList>
    </citation>
    <scope>NUCLEOTIDE SEQUENCE</scope>
    <source>
        <strain evidence="3">D6</strain>
    </source>
</reference>
<dbReference type="EMBL" id="CAICTM010002275">
    <property type="protein sequence ID" value="CAB9528629.1"/>
    <property type="molecule type" value="Genomic_DNA"/>
</dbReference>
<dbReference type="SMART" id="SM00228">
    <property type="entry name" value="PDZ"/>
    <property type="match status" value="3"/>
</dbReference>
<dbReference type="PROSITE" id="PS50106">
    <property type="entry name" value="PDZ"/>
    <property type="match status" value="1"/>
</dbReference>
<evidence type="ECO:0000313" key="3">
    <source>
        <dbReference type="EMBL" id="CAB9528629.1"/>
    </source>
</evidence>
<dbReference type="CDD" id="cd00136">
    <property type="entry name" value="PDZ_canonical"/>
    <property type="match status" value="1"/>
</dbReference>
<gene>
    <name evidence="3" type="ORF">SEMRO_2277_G321680.1</name>
</gene>
<sequence length="449" mass="48964">MSSSFASRRRPDPPERVPSPHDRGDHGHTIVVATATAVPVASVSSHDSASRDQDRTVLQIPSRPTGGAVWTQTMIDLKTRDVFDDHEDSVNNDSSSNCIPQSSMATATTAAQSSTCSFNLEDEEEWYRRAHNNNSSTHSFYQSDNDLVSDIAEEEEPSQHESNTILGVTVYKPPGRQPVGIGISNCATVDGILVTKIHPDSIFLNTNLQVGMKILRINDTAVSNAFPADYVAMLLREVDGWITLHVMDVRDFLPDDKKNSRLLDLSRPELQWTTVSIYKPHADASVGIGIADRTTVVDNNNTPATFPVIASFAAGGVYAKSSSAKLLRCGMRLLSINGFPCRGRDDAIAMLQIAVGYLEITAGPEDMVFVCSATKEQQSLGLCLQQYDEQTLIEYMTDDSLFADTGLPIPSRILRVNGMEVSGLPLDTLMSILHHTEGTIALLVSTKIK</sequence>
<dbReference type="InterPro" id="IPR001478">
    <property type="entry name" value="PDZ"/>
</dbReference>
<evidence type="ECO:0000256" key="1">
    <source>
        <dbReference type="SAM" id="MobiDB-lite"/>
    </source>
</evidence>
<feature type="compositionally biased region" description="Polar residues" evidence="1">
    <location>
        <begin position="91"/>
        <end position="100"/>
    </location>
</feature>
<name>A0A9N8F0Y8_9STRA</name>
<protein>
    <recommendedName>
        <fullName evidence="2">PDZ domain-containing protein</fullName>
    </recommendedName>
</protein>
<dbReference type="AlphaFoldDB" id="A0A9N8F0Y8"/>
<feature type="region of interest" description="Disordered" evidence="1">
    <location>
        <begin position="1"/>
        <end position="28"/>
    </location>
</feature>
<feature type="region of interest" description="Disordered" evidence="1">
    <location>
        <begin position="43"/>
        <end position="65"/>
    </location>
</feature>
<dbReference type="Proteomes" id="UP001153069">
    <property type="component" value="Unassembled WGS sequence"/>
</dbReference>
<proteinExistence type="predicted"/>
<dbReference type="SUPFAM" id="SSF50156">
    <property type="entry name" value="PDZ domain-like"/>
    <property type="match status" value="3"/>
</dbReference>